<dbReference type="EMBL" id="JAAXOO010000005">
    <property type="protein sequence ID" value="NKY35355.1"/>
    <property type="molecule type" value="Genomic_DNA"/>
</dbReference>
<name>A0A846XJ35_9NOCA</name>
<evidence type="ECO:0000313" key="4">
    <source>
        <dbReference type="EMBL" id="NKY35355.1"/>
    </source>
</evidence>
<gene>
    <name evidence="4" type="ORF">HGA13_20110</name>
</gene>
<accession>A0A846XJ35</accession>
<proteinExistence type="predicted"/>
<dbReference type="Pfam" id="PF00583">
    <property type="entry name" value="Acetyltransf_1"/>
    <property type="match status" value="1"/>
</dbReference>
<organism evidence="4 5">
    <name type="scientific">Nocardia speluncae</name>
    <dbReference type="NCBI Taxonomy" id="419477"/>
    <lineage>
        <taxon>Bacteria</taxon>
        <taxon>Bacillati</taxon>
        <taxon>Actinomycetota</taxon>
        <taxon>Actinomycetes</taxon>
        <taxon>Mycobacteriales</taxon>
        <taxon>Nocardiaceae</taxon>
        <taxon>Nocardia</taxon>
    </lineage>
</organism>
<dbReference type="Proteomes" id="UP000565715">
    <property type="component" value="Unassembled WGS sequence"/>
</dbReference>
<dbReference type="PROSITE" id="PS51186">
    <property type="entry name" value="GNAT"/>
    <property type="match status" value="1"/>
</dbReference>
<sequence length="277" mass="29724">MTSGDDEASTAMDHSVRSLLRHFATTTAGVRFTESPGHLFLATATDHLGPMHNSALRTDPTAGPEAVIGAAEEFFGRWNRRFVLWAGAHHDGDLAEAAARHGFALRDNSRGSAGMILRTPLRTAPDNGTALIPVRFRSQVETFTDIVADAFAARDHPQPAGATRSLFTPARTLLHPRVIAYLAVIDGVPCGAAMTHLNGPVATLAWIGTRPAYRHRGVASRLVTACVGESFRRGAQLVALQSSAEAEALYSRLGFQEITRYARWLSPAPANPHGSTD</sequence>
<evidence type="ECO:0000256" key="2">
    <source>
        <dbReference type="ARBA" id="ARBA00023315"/>
    </source>
</evidence>
<evidence type="ECO:0000259" key="3">
    <source>
        <dbReference type="PROSITE" id="PS51186"/>
    </source>
</evidence>
<comment type="caution">
    <text evidence="4">The sequence shown here is derived from an EMBL/GenBank/DDBJ whole genome shotgun (WGS) entry which is preliminary data.</text>
</comment>
<keyword evidence="1 4" id="KW-0808">Transferase</keyword>
<evidence type="ECO:0000313" key="5">
    <source>
        <dbReference type="Proteomes" id="UP000565715"/>
    </source>
</evidence>
<keyword evidence="5" id="KW-1185">Reference proteome</keyword>
<protein>
    <submittedName>
        <fullName evidence="4">GNAT family N-acetyltransferase</fullName>
    </submittedName>
</protein>
<keyword evidence="2" id="KW-0012">Acyltransferase</keyword>
<dbReference type="PANTHER" id="PTHR43877">
    <property type="entry name" value="AMINOALKYLPHOSPHONATE N-ACETYLTRANSFERASE-RELATED-RELATED"/>
    <property type="match status" value="1"/>
</dbReference>
<feature type="domain" description="N-acetyltransferase" evidence="3">
    <location>
        <begin position="130"/>
        <end position="277"/>
    </location>
</feature>
<dbReference type="CDD" id="cd04301">
    <property type="entry name" value="NAT_SF"/>
    <property type="match status" value="1"/>
</dbReference>
<reference evidence="4 5" key="1">
    <citation type="submission" date="2020-04" db="EMBL/GenBank/DDBJ databases">
        <title>MicrobeNet Type strains.</title>
        <authorList>
            <person name="Nicholson A.C."/>
        </authorList>
    </citation>
    <scope>NUCLEOTIDE SEQUENCE [LARGE SCALE GENOMIC DNA]</scope>
    <source>
        <strain evidence="4 5">DSM 45078</strain>
    </source>
</reference>
<dbReference type="GO" id="GO:0016747">
    <property type="term" value="F:acyltransferase activity, transferring groups other than amino-acyl groups"/>
    <property type="evidence" value="ECO:0007669"/>
    <property type="project" value="InterPro"/>
</dbReference>
<dbReference type="SUPFAM" id="SSF55729">
    <property type="entry name" value="Acyl-CoA N-acyltransferases (Nat)"/>
    <property type="match status" value="1"/>
</dbReference>
<dbReference type="InterPro" id="IPR050832">
    <property type="entry name" value="Bact_Acetyltransf"/>
</dbReference>
<dbReference type="InterPro" id="IPR016181">
    <property type="entry name" value="Acyl_CoA_acyltransferase"/>
</dbReference>
<dbReference type="PANTHER" id="PTHR43877:SF1">
    <property type="entry name" value="ACETYLTRANSFERASE"/>
    <property type="match status" value="1"/>
</dbReference>
<dbReference type="AlphaFoldDB" id="A0A846XJ35"/>
<dbReference type="InterPro" id="IPR000182">
    <property type="entry name" value="GNAT_dom"/>
</dbReference>
<dbReference type="RefSeq" id="WP_068042384.1">
    <property type="nucleotide sequence ID" value="NZ_JAAXOO010000005.1"/>
</dbReference>
<dbReference type="Gene3D" id="3.40.630.30">
    <property type="match status" value="1"/>
</dbReference>
<evidence type="ECO:0000256" key="1">
    <source>
        <dbReference type="ARBA" id="ARBA00022679"/>
    </source>
</evidence>